<accession>A0ACC2R8Y1</accession>
<keyword evidence="2" id="KW-1185">Reference proteome</keyword>
<proteinExistence type="predicted"/>
<reference evidence="1" key="1">
    <citation type="submission" date="2023-03" db="EMBL/GenBank/DDBJ databases">
        <title>Chromosome-level genomes of two armyworms, Mythimna separata and Mythimna loreyi, provide insights into the biosynthesis and reception of sex pheromones.</title>
        <authorList>
            <person name="Zhao H."/>
        </authorList>
    </citation>
    <scope>NUCLEOTIDE SEQUENCE</scope>
    <source>
        <strain evidence="1">BeijingLab</strain>
    </source>
</reference>
<gene>
    <name evidence="1" type="ORF">PYW08_006953</name>
</gene>
<dbReference type="EMBL" id="CM056778">
    <property type="protein sequence ID" value="KAJ8736297.1"/>
    <property type="molecule type" value="Genomic_DNA"/>
</dbReference>
<evidence type="ECO:0000313" key="1">
    <source>
        <dbReference type="EMBL" id="KAJ8736297.1"/>
    </source>
</evidence>
<dbReference type="Proteomes" id="UP001231649">
    <property type="component" value="Chromosome 2"/>
</dbReference>
<sequence>MAIDNMLRTKDKIALINGITGEQISFGELVQLVVNAASSLMRLGVERDEVVAVCSENRMEFLVTSIAAWCSGATVTFLNAAYGKNELVHTMEISKPKYMFLSPETYNNFHQTMVGTNMVKNFFIFGDSVNDPKLLKFNDLIKTYVNVNTFKPITDSINGLSRTALILYSSGTTGLPKGAKLSHLNLITAGNQPCHITKDIRTLSVAPWSNTVGIMCTMDDLVHNRTVIHLSRFKEEQYLSCIQKFRAGTLVAVPPLVVMLTKSTILKNYDVSSVEIIYCGGAPLDVAVINEAKRKFKTLKHVLQGYGMTETTGTLTEESDTEYKLGSIGKVVLGNIVKIADVETGKTLGPNQEGEVRVKGPTLFAGYIGKNMKDDLDEEGFFRTGDICYYDEDGYFYFVDRIKELIKYKAGQVAPSELEAILLQHPGVKDAAVVGKPDPVVGELPTAFVVKTPGSTVTDKELIDVVAGKVSSWKQLRGGVHFVEEIPKTPSGKILKRILRDYLKKPASKL</sequence>
<name>A0ACC2R8Y1_9NEOP</name>
<organism evidence="1 2">
    <name type="scientific">Mythimna loreyi</name>
    <dbReference type="NCBI Taxonomy" id="667449"/>
    <lineage>
        <taxon>Eukaryota</taxon>
        <taxon>Metazoa</taxon>
        <taxon>Ecdysozoa</taxon>
        <taxon>Arthropoda</taxon>
        <taxon>Hexapoda</taxon>
        <taxon>Insecta</taxon>
        <taxon>Pterygota</taxon>
        <taxon>Neoptera</taxon>
        <taxon>Endopterygota</taxon>
        <taxon>Lepidoptera</taxon>
        <taxon>Glossata</taxon>
        <taxon>Ditrysia</taxon>
        <taxon>Noctuoidea</taxon>
        <taxon>Noctuidae</taxon>
        <taxon>Noctuinae</taxon>
        <taxon>Hadenini</taxon>
        <taxon>Mythimna</taxon>
    </lineage>
</organism>
<comment type="caution">
    <text evidence="1">The sequence shown here is derived from an EMBL/GenBank/DDBJ whole genome shotgun (WGS) entry which is preliminary data.</text>
</comment>
<protein>
    <submittedName>
        <fullName evidence="1">Uncharacterized protein</fullName>
    </submittedName>
</protein>
<evidence type="ECO:0000313" key="2">
    <source>
        <dbReference type="Proteomes" id="UP001231649"/>
    </source>
</evidence>